<protein>
    <submittedName>
        <fullName evidence="4">J domain-containing protein</fullName>
    </submittedName>
</protein>
<feature type="region of interest" description="Disordered" evidence="2">
    <location>
        <begin position="81"/>
        <end position="100"/>
    </location>
</feature>
<dbReference type="PROSITE" id="PS00636">
    <property type="entry name" value="DNAJ_1"/>
    <property type="match status" value="1"/>
</dbReference>
<proteinExistence type="predicted"/>
<dbReference type="SMART" id="SM00271">
    <property type="entry name" value="DnaJ"/>
    <property type="match status" value="1"/>
</dbReference>
<dbReference type="GO" id="GO:0005737">
    <property type="term" value="C:cytoplasm"/>
    <property type="evidence" value="ECO:0007669"/>
    <property type="project" value="TreeGrafter"/>
</dbReference>
<dbReference type="InterPro" id="IPR018253">
    <property type="entry name" value="DnaJ_domain_CS"/>
</dbReference>
<dbReference type="Proteomes" id="UP000546464">
    <property type="component" value="Unassembled WGS sequence"/>
</dbReference>
<gene>
    <name evidence="4" type="ORF">H5P28_14845</name>
</gene>
<name>A0A842HGJ8_9BACT</name>
<sequence length="331" mass="36164">MRYRDYYEVLGVSREASQDEIKKAFRKLAREYHPDHAKDADKASAEAKFKEINEAYEVLSDPEKREKYDALGSNWQAGANFTPPPSWGGPGGVRFNTSGGGGRDFHFGGTGFSDFFEHIFGSQGGRGGGFEYQDFGGGDGYEGFGTGVPRARRGADLTADLLVSLEEANNGSTREISLKRPEASGGTRVETLRVRVPAGVREGQQIRLAGKGQAGRNGGPAGDLLLTVKLERHPDFQVEGADLEYELEVMPWDAALGRKFTVPTLKERVSVTVPAGSPSGRRLRLKGLGMKKADGTRGDLYVVIMVSVPPAKTDTQKERWEQLRQAYTDSK</sequence>
<dbReference type="CDD" id="cd06257">
    <property type="entry name" value="DnaJ"/>
    <property type="match status" value="1"/>
</dbReference>
<dbReference type="SUPFAM" id="SSF49493">
    <property type="entry name" value="HSP40/DnaJ peptide-binding domain"/>
    <property type="match status" value="2"/>
</dbReference>
<dbReference type="FunFam" id="2.60.260.20:FF:000013">
    <property type="entry name" value="DnaJ subfamily B member 11"/>
    <property type="match status" value="1"/>
</dbReference>
<evidence type="ECO:0000256" key="2">
    <source>
        <dbReference type="SAM" id="MobiDB-lite"/>
    </source>
</evidence>
<organism evidence="4 5">
    <name type="scientific">Ruficoccus amylovorans</name>
    <dbReference type="NCBI Taxonomy" id="1804625"/>
    <lineage>
        <taxon>Bacteria</taxon>
        <taxon>Pseudomonadati</taxon>
        <taxon>Verrucomicrobiota</taxon>
        <taxon>Opitutia</taxon>
        <taxon>Puniceicoccales</taxon>
        <taxon>Cerasicoccaceae</taxon>
        <taxon>Ruficoccus</taxon>
    </lineage>
</organism>
<accession>A0A842HGJ8</accession>
<evidence type="ECO:0000313" key="4">
    <source>
        <dbReference type="EMBL" id="MBC2595542.1"/>
    </source>
</evidence>
<dbReference type="Pfam" id="PF00226">
    <property type="entry name" value="DnaJ"/>
    <property type="match status" value="1"/>
</dbReference>
<dbReference type="AlphaFoldDB" id="A0A842HGJ8"/>
<dbReference type="InterPro" id="IPR001623">
    <property type="entry name" value="DnaJ_domain"/>
</dbReference>
<dbReference type="EMBL" id="JACHVB010000043">
    <property type="protein sequence ID" value="MBC2595542.1"/>
    <property type="molecule type" value="Genomic_DNA"/>
</dbReference>
<dbReference type="PANTHER" id="PTHR43096">
    <property type="entry name" value="DNAJ HOMOLOG 1, MITOCHONDRIAL-RELATED"/>
    <property type="match status" value="1"/>
</dbReference>
<dbReference type="GO" id="GO:0051082">
    <property type="term" value="F:unfolded protein binding"/>
    <property type="evidence" value="ECO:0007669"/>
    <property type="project" value="InterPro"/>
</dbReference>
<evidence type="ECO:0000256" key="1">
    <source>
        <dbReference type="ARBA" id="ARBA00023186"/>
    </source>
</evidence>
<dbReference type="Gene3D" id="2.60.260.20">
    <property type="entry name" value="Urease metallochaperone UreE, N-terminal domain"/>
    <property type="match status" value="2"/>
</dbReference>
<dbReference type="Pfam" id="PF01556">
    <property type="entry name" value="DnaJ_C"/>
    <property type="match status" value="1"/>
</dbReference>
<dbReference type="RefSeq" id="WP_185676493.1">
    <property type="nucleotide sequence ID" value="NZ_JACHVB010000043.1"/>
</dbReference>
<reference evidence="4 5" key="1">
    <citation type="submission" date="2020-07" db="EMBL/GenBank/DDBJ databases">
        <authorList>
            <person name="Feng X."/>
        </authorList>
    </citation>
    <scope>NUCLEOTIDE SEQUENCE [LARGE SCALE GENOMIC DNA]</scope>
    <source>
        <strain evidence="4 5">JCM31066</strain>
    </source>
</reference>
<keyword evidence="1" id="KW-0143">Chaperone</keyword>
<feature type="compositionally biased region" description="Gly residues" evidence="2">
    <location>
        <begin position="88"/>
        <end position="100"/>
    </location>
</feature>
<dbReference type="GO" id="GO:0042026">
    <property type="term" value="P:protein refolding"/>
    <property type="evidence" value="ECO:0007669"/>
    <property type="project" value="TreeGrafter"/>
</dbReference>
<dbReference type="InterPro" id="IPR008971">
    <property type="entry name" value="HSP40/DnaJ_pept-bd"/>
</dbReference>
<feature type="region of interest" description="Disordered" evidence="2">
    <location>
        <begin position="312"/>
        <end position="331"/>
    </location>
</feature>
<dbReference type="CDD" id="cd10747">
    <property type="entry name" value="DnaJ_C"/>
    <property type="match status" value="1"/>
</dbReference>
<evidence type="ECO:0000259" key="3">
    <source>
        <dbReference type="PROSITE" id="PS50076"/>
    </source>
</evidence>
<dbReference type="Gene3D" id="1.10.287.110">
    <property type="entry name" value="DnaJ domain"/>
    <property type="match status" value="1"/>
</dbReference>
<keyword evidence="5" id="KW-1185">Reference proteome</keyword>
<comment type="caution">
    <text evidence="4">The sequence shown here is derived from an EMBL/GenBank/DDBJ whole genome shotgun (WGS) entry which is preliminary data.</text>
</comment>
<dbReference type="PRINTS" id="PR00625">
    <property type="entry name" value="JDOMAIN"/>
</dbReference>
<feature type="domain" description="J" evidence="3">
    <location>
        <begin position="5"/>
        <end position="72"/>
    </location>
</feature>
<dbReference type="PROSITE" id="PS50076">
    <property type="entry name" value="DNAJ_2"/>
    <property type="match status" value="1"/>
</dbReference>
<dbReference type="InterPro" id="IPR036869">
    <property type="entry name" value="J_dom_sf"/>
</dbReference>
<dbReference type="SUPFAM" id="SSF46565">
    <property type="entry name" value="Chaperone J-domain"/>
    <property type="match status" value="1"/>
</dbReference>
<dbReference type="InterPro" id="IPR002939">
    <property type="entry name" value="DnaJ_C"/>
</dbReference>
<dbReference type="PANTHER" id="PTHR43096:SF52">
    <property type="entry name" value="DNAJ HOMOLOG 1, MITOCHONDRIAL-RELATED"/>
    <property type="match status" value="1"/>
</dbReference>
<evidence type="ECO:0000313" key="5">
    <source>
        <dbReference type="Proteomes" id="UP000546464"/>
    </source>
</evidence>